<evidence type="ECO:0000313" key="2">
    <source>
        <dbReference type="EMBL" id="PYH88319.1"/>
    </source>
</evidence>
<evidence type="ECO:0000313" key="3">
    <source>
        <dbReference type="Proteomes" id="UP000247810"/>
    </source>
</evidence>
<dbReference type="EMBL" id="KZ826105">
    <property type="protein sequence ID" value="PYH88319.1"/>
    <property type="molecule type" value="Genomic_DNA"/>
</dbReference>
<proteinExistence type="predicted"/>
<accession>A0A319CUT0</accession>
<dbReference type="AlphaFoldDB" id="A0A319CUT0"/>
<dbReference type="Pfam" id="PF13302">
    <property type="entry name" value="Acetyltransf_3"/>
    <property type="match status" value="1"/>
</dbReference>
<dbReference type="CDD" id="cd04301">
    <property type="entry name" value="NAT_SF"/>
    <property type="match status" value="1"/>
</dbReference>
<dbReference type="InterPro" id="IPR000182">
    <property type="entry name" value="GNAT_dom"/>
</dbReference>
<dbReference type="GO" id="GO:1990189">
    <property type="term" value="F:protein N-terminal-serine acetyltransferase activity"/>
    <property type="evidence" value="ECO:0007669"/>
    <property type="project" value="TreeGrafter"/>
</dbReference>
<dbReference type="InterPro" id="IPR051908">
    <property type="entry name" value="Ribosomal_N-acetyltransferase"/>
</dbReference>
<keyword evidence="3" id="KW-1185">Reference proteome</keyword>
<gene>
    <name evidence="2" type="ORF">BO71DRAFT_403966</name>
</gene>
<dbReference type="OrthoDB" id="64477at2759"/>
<dbReference type="GO" id="GO:0005737">
    <property type="term" value="C:cytoplasm"/>
    <property type="evidence" value="ECO:0007669"/>
    <property type="project" value="TreeGrafter"/>
</dbReference>
<keyword evidence="2" id="KW-0808">Transferase</keyword>
<dbReference type="Proteomes" id="UP000247810">
    <property type="component" value="Unassembled WGS sequence"/>
</dbReference>
<dbReference type="PANTHER" id="PTHR43441:SF11">
    <property type="entry name" value="RIBOSOMAL-PROTEIN-SERINE ACETYLTRANSFERASE"/>
    <property type="match status" value="1"/>
</dbReference>
<dbReference type="GO" id="GO:0008999">
    <property type="term" value="F:protein-N-terminal-alanine acetyltransferase activity"/>
    <property type="evidence" value="ECO:0007669"/>
    <property type="project" value="TreeGrafter"/>
</dbReference>
<reference evidence="2 3" key="1">
    <citation type="submission" date="2018-02" db="EMBL/GenBank/DDBJ databases">
        <title>The genomes of Aspergillus section Nigri reveals drivers in fungal speciation.</title>
        <authorList>
            <consortium name="DOE Joint Genome Institute"/>
            <person name="Vesth T.C."/>
            <person name="Nybo J."/>
            <person name="Theobald S."/>
            <person name="Brandl J."/>
            <person name="Frisvad J.C."/>
            <person name="Nielsen K.F."/>
            <person name="Lyhne E.K."/>
            <person name="Kogle M.E."/>
            <person name="Kuo A."/>
            <person name="Riley R."/>
            <person name="Clum A."/>
            <person name="Nolan M."/>
            <person name="Lipzen A."/>
            <person name="Salamov A."/>
            <person name="Henrissat B."/>
            <person name="Wiebenga A."/>
            <person name="De vries R.P."/>
            <person name="Grigoriev I.V."/>
            <person name="Mortensen U.H."/>
            <person name="Andersen M.R."/>
            <person name="Baker S.E."/>
        </authorList>
    </citation>
    <scope>NUCLEOTIDE SEQUENCE [LARGE SCALE GENOMIC DNA]</scope>
    <source>
        <strain evidence="2 3">CBS 707.79</strain>
    </source>
</reference>
<organism evidence="2 3">
    <name type="scientific">Aspergillus ellipticus CBS 707.79</name>
    <dbReference type="NCBI Taxonomy" id="1448320"/>
    <lineage>
        <taxon>Eukaryota</taxon>
        <taxon>Fungi</taxon>
        <taxon>Dikarya</taxon>
        <taxon>Ascomycota</taxon>
        <taxon>Pezizomycotina</taxon>
        <taxon>Eurotiomycetes</taxon>
        <taxon>Eurotiomycetidae</taxon>
        <taxon>Eurotiales</taxon>
        <taxon>Aspergillaceae</taxon>
        <taxon>Aspergillus</taxon>
        <taxon>Aspergillus subgen. Circumdati</taxon>
    </lineage>
</organism>
<name>A0A319CUT0_9EURO</name>
<feature type="domain" description="N-acetyltransferase" evidence="1">
    <location>
        <begin position="40"/>
        <end position="191"/>
    </location>
</feature>
<dbReference type="SUPFAM" id="SSF55729">
    <property type="entry name" value="Acyl-CoA N-acyltransferases (Nat)"/>
    <property type="match status" value="1"/>
</dbReference>
<sequence>MTSFTPFRSPRLTYRAAEDNDADDAFVHSLQSHPASYATSSINLLKPQAKRDTLNEYKKYLTSDKALIAVIIELPPGAHPSQINPTPTPIGVIALRAPAPDLAHHRETNLSVDIAHDYQNRGYGSEAINWILDWAFRIAGVHRVTAEAVGYNVGAVRLYQRLGFTVEGRRREAFWFDGAWHDDVLFGMLEGEWRGLRGL</sequence>
<dbReference type="STRING" id="1448320.A0A319CUT0"/>
<dbReference type="VEuPathDB" id="FungiDB:BO71DRAFT_403966"/>
<dbReference type="InterPro" id="IPR016181">
    <property type="entry name" value="Acyl_CoA_acyltransferase"/>
</dbReference>
<dbReference type="Gene3D" id="3.40.630.30">
    <property type="match status" value="1"/>
</dbReference>
<dbReference type="PANTHER" id="PTHR43441">
    <property type="entry name" value="RIBOSOMAL-PROTEIN-SERINE ACETYLTRANSFERASE"/>
    <property type="match status" value="1"/>
</dbReference>
<evidence type="ECO:0000259" key="1">
    <source>
        <dbReference type="PROSITE" id="PS51186"/>
    </source>
</evidence>
<dbReference type="PROSITE" id="PS51186">
    <property type="entry name" value="GNAT"/>
    <property type="match status" value="1"/>
</dbReference>
<protein>
    <submittedName>
        <fullName evidence="2">GNAT family acetyltransferase</fullName>
    </submittedName>
</protein>